<protein>
    <recommendedName>
        <fullName evidence="6">RING-type domain-containing protein</fullName>
    </recommendedName>
</protein>
<feature type="domain" description="RING-type" evidence="6">
    <location>
        <begin position="106"/>
        <end position="157"/>
    </location>
</feature>
<evidence type="ECO:0000256" key="3">
    <source>
        <dbReference type="ARBA" id="ARBA00022833"/>
    </source>
</evidence>
<dbReference type="GO" id="GO:0005634">
    <property type="term" value="C:nucleus"/>
    <property type="evidence" value="ECO:0007669"/>
    <property type="project" value="TreeGrafter"/>
</dbReference>
<accession>A0A167EVY7</accession>
<dbReference type="PROSITE" id="PS50089">
    <property type="entry name" value="ZF_RING_2"/>
    <property type="match status" value="1"/>
</dbReference>
<evidence type="ECO:0000256" key="1">
    <source>
        <dbReference type="ARBA" id="ARBA00022723"/>
    </source>
</evidence>
<name>A0A167EVY7_9ASCO</name>
<organism evidence="7 8">
    <name type="scientific">Sugiyamaella lignohabitans</name>
    <dbReference type="NCBI Taxonomy" id="796027"/>
    <lineage>
        <taxon>Eukaryota</taxon>
        <taxon>Fungi</taxon>
        <taxon>Dikarya</taxon>
        <taxon>Ascomycota</taxon>
        <taxon>Saccharomycotina</taxon>
        <taxon>Dipodascomycetes</taxon>
        <taxon>Dipodascales</taxon>
        <taxon>Trichomonascaceae</taxon>
        <taxon>Sugiyamaella</taxon>
    </lineage>
</organism>
<dbReference type="SMART" id="SM00184">
    <property type="entry name" value="RING"/>
    <property type="match status" value="1"/>
</dbReference>
<evidence type="ECO:0000313" key="8">
    <source>
        <dbReference type="Proteomes" id="UP000189580"/>
    </source>
</evidence>
<dbReference type="RefSeq" id="XP_018737005.1">
    <property type="nucleotide sequence ID" value="XM_018879052.1"/>
</dbReference>
<dbReference type="SUPFAM" id="SSF57850">
    <property type="entry name" value="RING/U-box"/>
    <property type="match status" value="1"/>
</dbReference>
<dbReference type="OrthoDB" id="8062037at2759"/>
<dbReference type="PANTHER" id="PTHR45931">
    <property type="entry name" value="SI:CH211-59O9.10"/>
    <property type="match status" value="1"/>
</dbReference>
<feature type="transmembrane region" description="Helical" evidence="5">
    <location>
        <begin position="41"/>
        <end position="62"/>
    </location>
</feature>
<dbReference type="InterPro" id="IPR001841">
    <property type="entry name" value="Znf_RING"/>
</dbReference>
<dbReference type="GeneID" id="30034000"/>
<dbReference type="KEGG" id="slb:AWJ20_2123"/>
<dbReference type="PANTHER" id="PTHR45931:SF3">
    <property type="entry name" value="RING ZINC FINGER-CONTAINING PROTEIN"/>
    <property type="match status" value="1"/>
</dbReference>
<gene>
    <name evidence="7" type="ORF">AWJ20_2123</name>
</gene>
<proteinExistence type="predicted"/>
<evidence type="ECO:0000256" key="2">
    <source>
        <dbReference type="ARBA" id="ARBA00022771"/>
    </source>
</evidence>
<dbReference type="AlphaFoldDB" id="A0A167EVY7"/>
<dbReference type="Gene3D" id="3.30.40.10">
    <property type="entry name" value="Zinc/RING finger domain, C3HC4 (zinc finger)"/>
    <property type="match status" value="1"/>
</dbReference>
<dbReference type="EMBL" id="CP014503">
    <property type="protein sequence ID" value="ANB14528.1"/>
    <property type="molecule type" value="Genomic_DNA"/>
</dbReference>
<dbReference type="InterPro" id="IPR013083">
    <property type="entry name" value="Znf_RING/FYVE/PHD"/>
</dbReference>
<evidence type="ECO:0000256" key="4">
    <source>
        <dbReference type="PROSITE-ProRule" id="PRU00175"/>
    </source>
</evidence>
<keyword evidence="5" id="KW-0812">Transmembrane</keyword>
<sequence length="161" mass="18067">MPSTLVPCRSATVAADPMTPDRPISRAQAAFFDLKLEAVNMFAIIVLYPVAVIAAPFHLFYLQSVEWKDRRQNKKLLRSLPITVYNSHPDPVNNSLNLSWGCSENCNICLDDYVDGKSKLMTLPCGHQFHSTCAVRWIAQQMIAEKKNPAITCPVCKCDIR</sequence>
<keyword evidence="1" id="KW-0479">Metal-binding</keyword>
<keyword evidence="5" id="KW-0472">Membrane</keyword>
<dbReference type="GO" id="GO:0006511">
    <property type="term" value="P:ubiquitin-dependent protein catabolic process"/>
    <property type="evidence" value="ECO:0007669"/>
    <property type="project" value="TreeGrafter"/>
</dbReference>
<evidence type="ECO:0000259" key="6">
    <source>
        <dbReference type="PROSITE" id="PS50089"/>
    </source>
</evidence>
<keyword evidence="2 4" id="KW-0863">Zinc-finger</keyword>
<keyword evidence="8" id="KW-1185">Reference proteome</keyword>
<dbReference type="GO" id="GO:0008270">
    <property type="term" value="F:zinc ion binding"/>
    <property type="evidence" value="ECO:0007669"/>
    <property type="project" value="UniProtKB-KW"/>
</dbReference>
<dbReference type="InterPro" id="IPR051834">
    <property type="entry name" value="RING_finger_E3_ligase"/>
</dbReference>
<dbReference type="GO" id="GO:0061630">
    <property type="term" value="F:ubiquitin protein ligase activity"/>
    <property type="evidence" value="ECO:0007669"/>
    <property type="project" value="TreeGrafter"/>
</dbReference>
<reference evidence="7 8" key="1">
    <citation type="submission" date="2016-02" db="EMBL/GenBank/DDBJ databases">
        <title>Complete genome sequence and transcriptome regulation of the pentose utilising yeast Sugiyamaella lignohabitans.</title>
        <authorList>
            <person name="Bellasio M."/>
            <person name="Peymann A."/>
            <person name="Valli M."/>
            <person name="Sipitzky M."/>
            <person name="Graf A."/>
            <person name="Sauer M."/>
            <person name="Marx H."/>
            <person name="Mattanovich D."/>
        </authorList>
    </citation>
    <scope>NUCLEOTIDE SEQUENCE [LARGE SCALE GENOMIC DNA]</scope>
    <source>
        <strain evidence="7 8">CBS 10342</strain>
    </source>
</reference>
<dbReference type="Pfam" id="PF13639">
    <property type="entry name" value="zf-RING_2"/>
    <property type="match status" value="1"/>
</dbReference>
<keyword evidence="5" id="KW-1133">Transmembrane helix</keyword>
<keyword evidence="3" id="KW-0862">Zinc</keyword>
<evidence type="ECO:0000256" key="5">
    <source>
        <dbReference type="SAM" id="Phobius"/>
    </source>
</evidence>
<evidence type="ECO:0000313" key="7">
    <source>
        <dbReference type="EMBL" id="ANB14528.1"/>
    </source>
</evidence>
<dbReference type="Proteomes" id="UP000189580">
    <property type="component" value="Chromosome b"/>
</dbReference>